<name>A0ABR9B0W5_9BACL</name>
<reference evidence="3 4" key="1">
    <citation type="submission" date="2020-09" db="EMBL/GenBank/DDBJ databases">
        <title>Paenibacillus sp. CAU 1523 isolated from sand of Haeundae Beach.</title>
        <authorList>
            <person name="Kim W."/>
        </authorList>
    </citation>
    <scope>NUCLEOTIDE SEQUENCE [LARGE SCALE GENOMIC DNA]</scope>
    <source>
        <strain evidence="3 4">CAU 1523</strain>
    </source>
</reference>
<evidence type="ECO:0000256" key="1">
    <source>
        <dbReference type="ARBA" id="ARBA00022443"/>
    </source>
</evidence>
<protein>
    <submittedName>
        <fullName evidence="3">Ligand-binding protein SH3</fullName>
    </submittedName>
</protein>
<dbReference type="Pfam" id="PF07653">
    <property type="entry name" value="SH3_2"/>
    <property type="match status" value="1"/>
</dbReference>
<feature type="domain" description="SH3" evidence="2">
    <location>
        <begin position="61"/>
        <end position="118"/>
    </location>
</feature>
<evidence type="ECO:0000259" key="2">
    <source>
        <dbReference type="PROSITE" id="PS50002"/>
    </source>
</evidence>
<dbReference type="InterPro" id="IPR036028">
    <property type="entry name" value="SH3-like_dom_sf"/>
</dbReference>
<dbReference type="InterPro" id="IPR014593">
    <property type="entry name" value="UCP034961_SH3_2"/>
</dbReference>
<dbReference type="InterPro" id="IPR001452">
    <property type="entry name" value="SH3_domain"/>
</dbReference>
<evidence type="ECO:0000313" key="3">
    <source>
        <dbReference type="EMBL" id="MBD8500034.1"/>
    </source>
</evidence>
<sequence length="119" mass="13756">MNYVVVTNHRTEYPNPLLLHKGQSITIGEKYMGTEEWDNWYFCTTSDNENGGWVPGQLIEFRETQGIVLEDYSAKELNINAGENVVGLKELNGWVWCVRELNSEEGWVPKENLKSYDLL</sequence>
<keyword evidence="1" id="KW-0728">SH3 domain</keyword>
<dbReference type="SUPFAM" id="SSF50044">
    <property type="entry name" value="SH3-domain"/>
    <property type="match status" value="2"/>
</dbReference>
<evidence type="ECO:0000313" key="4">
    <source>
        <dbReference type="Proteomes" id="UP000634529"/>
    </source>
</evidence>
<proteinExistence type="predicted"/>
<dbReference type="PIRSF" id="PIRSF034961">
    <property type="entry name" value="UCP034961_SH3_2"/>
    <property type="match status" value="1"/>
</dbReference>
<dbReference type="RefSeq" id="WP_192026343.1">
    <property type="nucleotide sequence ID" value="NZ_JACYTN010000017.1"/>
</dbReference>
<dbReference type="EMBL" id="JACYTN010000017">
    <property type="protein sequence ID" value="MBD8500034.1"/>
    <property type="molecule type" value="Genomic_DNA"/>
</dbReference>
<organism evidence="3 4">
    <name type="scientific">Paenibacillus arenosi</name>
    <dbReference type="NCBI Taxonomy" id="2774142"/>
    <lineage>
        <taxon>Bacteria</taxon>
        <taxon>Bacillati</taxon>
        <taxon>Bacillota</taxon>
        <taxon>Bacilli</taxon>
        <taxon>Bacillales</taxon>
        <taxon>Paenibacillaceae</taxon>
        <taxon>Paenibacillus</taxon>
    </lineage>
</organism>
<dbReference type="PROSITE" id="PS50002">
    <property type="entry name" value="SH3"/>
    <property type="match status" value="1"/>
</dbReference>
<keyword evidence="4" id="KW-1185">Reference proteome</keyword>
<dbReference type="Proteomes" id="UP000634529">
    <property type="component" value="Unassembled WGS sequence"/>
</dbReference>
<comment type="caution">
    <text evidence="3">The sequence shown here is derived from an EMBL/GenBank/DDBJ whole genome shotgun (WGS) entry which is preliminary data.</text>
</comment>
<accession>A0ABR9B0W5</accession>
<gene>
    <name evidence="3" type="ORF">IFO66_17215</name>
</gene>